<evidence type="ECO:0000313" key="11">
    <source>
        <dbReference type="Proteomes" id="UP001286174"/>
    </source>
</evidence>
<organism evidence="10 11">
    <name type="scientific">Grylomicrobium aquisgranensis</name>
    <dbReference type="NCBI Taxonomy" id="2926318"/>
    <lineage>
        <taxon>Bacteria</taxon>
        <taxon>Bacillati</taxon>
        <taxon>Bacillota</taxon>
        <taxon>Erysipelotrichia</taxon>
        <taxon>Erysipelotrichales</taxon>
        <taxon>Erysipelotrichaceae</taxon>
        <taxon>Grylomicrobium</taxon>
    </lineage>
</organism>
<evidence type="ECO:0000256" key="3">
    <source>
        <dbReference type="ARBA" id="ARBA00022723"/>
    </source>
</evidence>
<keyword evidence="5" id="KW-0238">DNA-binding</keyword>
<dbReference type="InterPro" id="IPR010095">
    <property type="entry name" value="Cas12f1-like_TNB"/>
</dbReference>
<dbReference type="EMBL" id="JALBUR010000028">
    <property type="protein sequence ID" value="MDX8420258.1"/>
    <property type="molecule type" value="Genomic_DNA"/>
</dbReference>
<dbReference type="GO" id="GO:0032196">
    <property type="term" value="P:transposition"/>
    <property type="evidence" value="ECO:0007669"/>
    <property type="project" value="UniProtKB-KW"/>
</dbReference>
<feature type="domain" description="Cas12f1-like TNB" evidence="8">
    <location>
        <begin position="318"/>
        <end position="386"/>
    </location>
</feature>
<evidence type="ECO:0000256" key="2">
    <source>
        <dbReference type="ARBA" id="ARBA00022578"/>
    </source>
</evidence>
<keyword evidence="3" id="KW-0479">Metal-binding</keyword>
<dbReference type="GO" id="GO:0046872">
    <property type="term" value="F:metal ion binding"/>
    <property type="evidence" value="ECO:0007669"/>
    <property type="project" value="UniProtKB-KW"/>
</dbReference>
<gene>
    <name evidence="10" type="ORF">MOZ60_09145</name>
</gene>
<dbReference type="GO" id="GO:0003677">
    <property type="term" value="F:DNA binding"/>
    <property type="evidence" value="ECO:0007669"/>
    <property type="project" value="UniProtKB-KW"/>
</dbReference>
<dbReference type="NCBIfam" id="TIGR01766">
    <property type="entry name" value="IS200/IS605 family accessory protein TnpB-like domain"/>
    <property type="match status" value="1"/>
</dbReference>
<keyword evidence="11" id="KW-1185">Reference proteome</keyword>
<name>A0AB35U541_9FIRM</name>
<dbReference type="Proteomes" id="UP001286174">
    <property type="component" value="Unassembled WGS sequence"/>
</dbReference>
<proteinExistence type="inferred from homology"/>
<evidence type="ECO:0000259" key="7">
    <source>
        <dbReference type="Pfam" id="PF01385"/>
    </source>
</evidence>
<accession>A0AB35U541</accession>
<evidence type="ECO:0000256" key="1">
    <source>
        <dbReference type="ARBA" id="ARBA00008761"/>
    </source>
</evidence>
<dbReference type="RefSeq" id="WP_370596438.1">
    <property type="nucleotide sequence ID" value="NZ_JALBUR010000028.1"/>
</dbReference>
<evidence type="ECO:0000259" key="9">
    <source>
        <dbReference type="Pfam" id="PF12323"/>
    </source>
</evidence>
<dbReference type="InterPro" id="IPR001959">
    <property type="entry name" value="Transposase"/>
</dbReference>
<reference evidence="10 11" key="1">
    <citation type="submission" date="2022-03" db="EMBL/GenBank/DDBJ databases">
        <title>Novel taxa within the pig intestine.</title>
        <authorList>
            <person name="Wylensek D."/>
            <person name="Bishof K."/>
            <person name="Afrizal A."/>
            <person name="Clavel T."/>
        </authorList>
    </citation>
    <scope>NUCLEOTIDE SEQUENCE [LARGE SCALE GENOMIC DNA]</scope>
    <source>
        <strain evidence="10 11">CLA-KB-P133</strain>
    </source>
</reference>
<keyword evidence="6" id="KW-0233">DNA recombination</keyword>
<feature type="domain" description="Transposase putative helix-turn-helix" evidence="9">
    <location>
        <begin position="24"/>
        <end position="65"/>
    </location>
</feature>
<keyword evidence="4" id="KW-0862">Zinc</keyword>
<dbReference type="InterPro" id="IPR021027">
    <property type="entry name" value="Transposase_put_HTH"/>
</dbReference>
<protein>
    <submittedName>
        <fullName evidence="10">Transposase</fullName>
    </submittedName>
</protein>
<dbReference type="Pfam" id="PF01385">
    <property type="entry name" value="OrfB_IS605"/>
    <property type="match status" value="1"/>
</dbReference>
<evidence type="ECO:0000313" key="10">
    <source>
        <dbReference type="EMBL" id="MDX8420258.1"/>
    </source>
</evidence>
<dbReference type="GO" id="GO:0006310">
    <property type="term" value="P:DNA recombination"/>
    <property type="evidence" value="ECO:0007669"/>
    <property type="project" value="UniProtKB-KW"/>
</dbReference>
<evidence type="ECO:0000256" key="4">
    <source>
        <dbReference type="ARBA" id="ARBA00022833"/>
    </source>
</evidence>
<comment type="caution">
    <text evidence="10">The sequence shown here is derived from an EMBL/GenBank/DDBJ whole genome shotgun (WGS) entry which is preliminary data.</text>
</comment>
<dbReference type="NCBIfam" id="NF040570">
    <property type="entry name" value="guided_TnpB"/>
    <property type="match status" value="1"/>
</dbReference>
<evidence type="ECO:0000256" key="5">
    <source>
        <dbReference type="ARBA" id="ARBA00023125"/>
    </source>
</evidence>
<sequence>MSNSTNAKKRKPGQCASANVDRIALRFCGMPTSAQMETLNQTLGACRWLYNRMLYDRSACYKQTGESLNLTPAWYKHLSCCQWLKEVDSLALANVQLHLNRAFGNFFNGKSAYPKYKRKADHYDSYTTNIASKGATNLRFRMGKRKTGFLKLPKIDGEIRVRAHRTVPAHGVLKSVTVTHEPDGKYYFSLLYEVPHEEICHDIDPDNAIGLDMSMHNFCVDSNGKHIDYGKPYHAMQNRIAREQRKLSHMEKGSSNYHKQRVKIAKLSAKAKHQRSDALHKLSRQLVDTYDMIGIEDLNMKAMSQSLHFGKSVGDKGWGMFTSMLAYKAQRAGKRVIKAGKFFPSSQMCHACGTLHKLTKDLAVREWTCPDCGHHHDRDENAALNIRDEAVRIYCTC</sequence>
<dbReference type="Pfam" id="PF12323">
    <property type="entry name" value="HTH_OrfB_IS605"/>
    <property type="match status" value="1"/>
</dbReference>
<feature type="domain" description="Probable transposase IS891/IS1136/IS1341" evidence="7">
    <location>
        <begin position="192"/>
        <end position="306"/>
    </location>
</feature>
<evidence type="ECO:0000259" key="8">
    <source>
        <dbReference type="Pfam" id="PF07282"/>
    </source>
</evidence>
<evidence type="ECO:0000256" key="6">
    <source>
        <dbReference type="ARBA" id="ARBA00023172"/>
    </source>
</evidence>
<comment type="similarity">
    <text evidence="1">In the C-terminal section; belongs to the transposase 35 family.</text>
</comment>
<dbReference type="AlphaFoldDB" id="A0AB35U541"/>
<keyword evidence="2" id="KW-0815">Transposition</keyword>
<dbReference type="Pfam" id="PF07282">
    <property type="entry name" value="Cas12f1-like_TNB"/>
    <property type="match status" value="1"/>
</dbReference>